<dbReference type="GO" id="GO:0005975">
    <property type="term" value="P:carbohydrate metabolic process"/>
    <property type="evidence" value="ECO:0007669"/>
    <property type="project" value="InterPro"/>
</dbReference>
<comment type="similarity">
    <text evidence="2 6">Belongs to the glycosyl hydrolase 28 family.</text>
</comment>
<feature type="chain" id="PRO_5010356499" evidence="7">
    <location>
        <begin position="33"/>
        <end position="479"/>
    </location>
</feature>
<gene>
    <name evidence="9" type="primary">LOC101512485</name>
</gene>
<evidence type="ECO:0000256" key="1">
    <source>
        <dbReference type="ARBA" id="ARBA00004191"/>
    </source>
</evidence>
<keyword evidence="3" id="KW-0134">Cell wall</keyword>
<dbReference type="InterPro" id="IPR006626">
    <property type="entry name" value="PbH1"/>
</dbReference>
<dbReference type="Pfam" id="PF00295">
    <property type="entry name" value="Glyco_hydro_28"/>
    <property type="match status" value="1"/>
</dbReference>
<name>A0A1S2Z193_CICAR</name>
<dbReference type="SUPFAM" id="SSF51126">
    <property type="entry name" value="Pectin lyase-like"/>
    <property type="match status" value="1"/>
</dbReference>
<dbReference type="InterPro" id="IPR000743">
    <property type="entry name" value="Glyco_hydro_28"/>
</dbReference>
<feature type="signal peptide" evidence="7">
    <location>
        <begin position="1"/>
        <end position="32"/>
    </location>
</feature>
<dbReference type="RefSeq" id="XP_004513187.1">
    <property type="nucleotide sequence ID" value="XM_004513130.3"/>
</dbReference>
<organism evidence="8 9">
    <name type="scientific">Cicer arietinum</name>
    <name type="common">Chickpea</name>
    <name type="synonym">Garbanzo</name>
    <dbReference type="NCBI Taxonomy" id="3827"/>
    <lineage>
        <taxon>Eukaryota</taxon>
        <taxon>Viridiplantae</taxon>
        <taxon>Streptophyta</taxon>
        <taxon>Embryophyta</taxon>
        <taxon>Tracheophyta</taxon>
        <taxon>Spermatophyta</taxon>
        <taxon>Magnoliopsida</taxon>
        <taxon>eudicotyledons</taxon>
        <taxon>Gunneridae</taxon>
        <taxon>Pentapetalae</taxon>
        <taxon>rosids</taxon>
        <taxon>fabids</taxon>
        <taxon>Fabales</taxon>
        <taxon>Fabaceae</taxon>
        <taxon>Papilionoideae</taxon>
        <taxon>50 kb inversion clade</taxon>
        <taxon>NPAAA clade</taxon>
        <taxon>Hologalegina</taxon>
        <taxon>IRL clade</taxon>
        <taxon>Cicereae</taxon>
        <taxon>Cicer</taxon>
    </lineage>
</organism>
<protein>
    <submittedName>
        <fullName evidence="9">Probable polygalacturonase</fullName>
    </submittedName>
</protein>
<dbReference type="AlphaFoldDB" id="A0A1S2Z193"/>
<evidence type="ECO:0000256" key="4">
    <source>
        <dbReference type="ARBA" id="ARBA00022801"/>
    </source>
</evidence>
<evidence type="ECO:0000256" key="3">
    <source>
        <dbReference type="ARBA" id="ARBA00022512"/>
    </source>
</evidence>
<keyword evidence="4 6" id="KW-0378">Hydrolase</keyword>
<sequence length="479" mass="52796">MKLFPKLTNPHVIGVIFLVVLLGLQELKVTECRVISEYDEKVEYYSAIDCRKHSAFLTDFGAVGDGKTSNTKVFEYAIRNLSQYGNDGGSLLVVPPGKWLTGSFNLTSHFTLFLQNDAVILASQDESEWPSLPVLPSYGRGRDAPNGRFSSLIFGTNLTDVVITGCNGTIDGQGSYWWDKFHKDELNLTRPYLIEIMFSNQIQISNLTLINSPSWFVHPIYSSDIIIQGLNIIAPIDSPNTDGIDPDSCSNVRIEDSQIISGDDCVAIKSGWDQYGIKFGMPSQHIIIRRLKCVSPDSAMIALGSEMSGGIQDIRVEDLTAINTQSAVRIKSAIGRGGFVKDIFVRGMNLNTMKYVFWMTGSYGSHPDPSFDPKALPIISGINYSNVVANNVTYSARLEGINGDPFSGICISNVTIHNVGNKLQWNCSDVEGVTSNVYPKPCELLPEKEGKFDCYFPDDKLPIESVDLKTCSFVSGLLF</sequence>
<evidence type="ECO:0000256" key="6">
    <source>
        <dbReference type="RuleBase" id="RU361169"/>
    </source>
</evidence>
<keyword evidence="5 6" id="KW-0326">Glycosidase</keyword>
<evidence type="ECO:0000256" key="5">
    <source>
        <dbReference type="ARBA" id="ARBA00023295"/>
    </source>
</evidence>
<keyword evidence="8" id="KW-1185">Reference proteome</keyword>
<accession>A0A1S2Z193</accession>
<dbReference type="InterPro" id="IPR012334">
    <property type="entry name" value="Pectin_lyas_fold"/>
</dbReference>
<dbReference type="KEGG" id="cam:101512485"/>
<reference evidence="9" key="1">
    <citation type="submission" date="2025-08" db="UniProtKB">
        <authorList>
            <consortium name="RefSeq"/>
        </authorList>
    </citation>
    <scope>IDENTIFICATION</scope>
    <source>
        <tissue evidence="9">Etiolated seedlings</tissue>
    </source>
</reference>
<dbReference type="GeneID" id="101512485"/>
<dbReference type="OrthoDB" id="187139at2759"/>
<dbReference type="SMART" id="SM00710">
    <property type="entry name" value="PbH1"/>
    <property type="match status" value="4"/>
</dbReference>
<dbReference type="GO" id="GO:0004650">
    <property type="term" value="F:polygalacturonase activity"/>
    <property type="evidence" value="ECO:0007669"/>
    <property type="project" value="InterPro"/>
</dbReference>
<proteinExistence type="inferred from homology"/>
<dbReference type="PaxDb" id="3827-XP_004513187.1"/>
<evidence type="ECO:0000256" key="2">
    <source>
        <dbReference type="ARBA" id="ARBA00008834"/>
    </source>
</evidence>
<dbReference type="PANTHER" id="PTHR31339">
    <property type="entry name" value="PECTIN LYASE-RELATED"/>
    <property type="match status" value="1"/>
</dbReference>
<dbReference type="InterPro" id="IPR051801">
    <property type="entry name" value="GH28_Enzymes"/>
</dbReference>
<keyword evidence="3" id="KW-0964">Secreted</keyword>
<dbReference type="InterPro" id="IPR011050">
    <property type="entry name" value="Pectin_lyase_fold/virulence"/>
</dbReference>
<dbReference type="Proteomes" id="UP000087171">
    <property type="component" value="Unplaced"/>
</dbReference>
<comment type="subcellular location">
    <subcellularLocation>
        <location evidence="1">Secreted</location>
        <location evidence="1">Cell wall</location>
    </subcellularLocation>
</comment>
<evidence type="ECO:0000256" key="7">
    <source>
        <dbReference type="SAM" id="SignalP"/>
    </source>
</evidence>
<dbReference type="PANTHER" id="PTHR31339:SF12">
    <property type="entry name" value="ENDO-POLYGALACTURONASE-LIKE PROTEIN"/>
    <property type="match status" value="1"/>
</dbReference>
<dbReference type="eggNOG" id="ENOG502QUE1">
    <property type="taxonomic scope" value="Eukaryota"/>
</dbReference>
<dbReference type="Gene3D" id="2.160.20.10">
    <property type="entry name" value="Single-stranded right-handed beta-helix, Pectin lyase-like"/>
    <property type="match status" value="1"/>
</dbReference>
<keyword evidence="7" id="KW-0732">Signal</keyword>
<evidence type="ECO:0000313" key="9">
    <source>
        <dbReference type="RefSeq" id="XP_004513187.1"/>
    </source>
</evidence>
<evidence type="ECO:0000313" key="8">
    <source>
        <dbReference type="Proteomes" id="UP000087171"/>
    </source>
</evidence>